<dbReference type="Gene3D" id="3.40.50.300">
    <property type="entry name" value="P-loop containing nucleotide triphosphate hydrolases"/>
    <property type="match status" value="1"/>
</dbReference>
<proteinExistence type="predicted"/>
<evidence type="ECO:0000259" key="2">
    <source>
        <dbReference type="PROSITE" id="PS50011"/>
    </source>
</evidence>
<dbReference type="SUPFAM" id="SSF56112">
    <property type="entry name" value="Protein kinase-like (PK-like)"/>
    <property type="match status" value="1"/>
</dbReference>
<comment type="caution">
    <text evidence="3">The sequence shown here is derived from an EMBL/GenBank/DDBJ whole genome shotgun (WGS) entry which is preliminary data.</text>
</comment>
<organism evidence="3 4">
    <name type="scientific">Paratrimastix pyriformis</name>
    <dbReference type="NCBI Taxonomy" id="342808"/>
    <lineage>
        <taxon>Eukaryota</taxon>
        <taxon>Metamonada</taxon>
        <taxon>Preaxostyla</taxon>
        <taxon>Paratrimastigidae</taxon>
        <taxon>Paratrimastix</taxon>
    </lineage>
</organism>
<dbReference type="Proteomes" id="UP001141327">
    <property type="component" value="Unassembled WGS sequence"/>
</dbReference>
<dbReference type="EMBL" id="JAPMOS010000030">
    <property type="protein sequence ID" value="KAJ4458392.1"/>
    <property type="molecule type" value="Genomic_DNA"/>
</dbReference>
<sequence>MLNELPWKTYHVTTGWKSGLSRQIQAISIAIGSGQGSPFTADISTKKWEKSAVRMSLKAFVAVFVTKGRPRPDSKSKSRRYCVHFWCASFTQSIVSRTSRQAGFLGTLRVFAGEDKDVKADHTRLLLFDLVGNTYKHKPQPDAAPVDGTAGLPPVFEDGRPLTRLYWVLGEGSFGVTFRAAPVAGRAGFFNESFILTAVNHPNVLPAAGPPIEVQGGDLDGVIRRHLRNPSADPAADRTERWLLLGDMVRGLTYLHGKPFPHNNHRVLHNDMKPANVLLRRQMDPATKTERSMALLADLGLACVFTGGSLTYGLRRGTPGFMAPELFTMPGAPPGKGVDLSLRPGNMPATDVYALGVTLYCLYSQTDTDHKTDELPSEVELQKAFAEVAALEKAAGCPPKLAGLLMRMCSPDPTARPSMEKVAEALEETMARKAEVEARRKAEKEMEIILRFNLTQDGSSVTIPLKIRNKGSATLPPLSVAVLETAIFKSGAVATAAVPPHAEAGFSMTLEYKPFEWLGLRETDFQLTFVSGSYRTTVLYPAVVAAGPLLAIRHPCPRDDKQKLNILVFGIAGAGKSSLINGFATILSKHPNDIVQPMIVLGGVDHATRSLKRLRFGEEGRTFNFNLWDTWGLTAETWNSMDLKRVMEGQFPENWEMSRRDAESVGQLVQGEATRHLRAPNAVIFVIPAADLGETVDASQVEMIRSTFAKLREHNPLLVVTKVDEIVPAFRANPWLDRHDPSAMAIARPGDPSAQLAALRQAASVRTGAPPDRIFLVCNYLQETRRCLNIELPLMAVMHEALLQAYSNARTGGATIGRRPVGLIGRTRSLESSP</sequence>
<dbReference type="InterPro" id="IPR011009">
    <property type="entry name" value="Kinase-like_dom_sf"/>
</dbReference>
<dbReference type="Pfam" id="PF00069">
    <property type="entry name" value="Pkinase"/>
    <property type="match status" value="1"/>
</dbReference>
<dbReference type="PROSITE" id="PS00108">
    <property type="entry name" value="PROTEIN_KINASE_ST"/>
    <property type="match status" value="1"/>
</dbReference>
<dbReference type="SMART" id="SM00220">
    <property type="entry name" value="S_TKc"/>
    <property type="match status" value="1"/>
</dbReference>
<feature type="coiled-coil region" evidence="1">
    <location>
        <begin position="419"/>
        <end position="446"/>
    </location>
</feature>
<dbReference type="SUPFAM" id="SSF52540">
    <property type="entry name" value="P-loop containing nucleoside triphosphate hydrolases"/>
    <property type="match status" value="1"/>
</dbReference>
<accession>A0ABQ8UIZ7</accession>
<name>A0ABQ8UIZ7_9EUKA</name>
<dbReference type="InterPro" id="IPR000719">
    <property type="entry name" value="Prot_kinase_dom"/>
</dbReference>
<dbReference type="CDD" id="cd00882">
    <property type="entry name" value="Ras_like_GTPase"/>
    <property type="match status" value="1"/>
</dbReference>
<keyword evidence="1" id="KW-0175">Coiled coil</keyword>
<evidence type="ECO:0000256" key="1">
    <source>
        <dbReference type="SAM" id="Coils"/>
    </source>
</evidence>
<dbReference type="InterPro" id="IPR051681">
    <property type="entry name" value="Ser/Thr_Kinases-Pseudokinases"/>
</dbReference>
<evidence type="ECO:0000313" key="4">
    <source>
        <dbReference type="Proteomes" id="UP001141327"/>
    </source>
</evidence>
<reference evidence="3" key="1">
    <citation type="journal article" date="2022" name="bioRxiv">
        <title>Genomics of Preaxostyla Flagellates Illuminates Evolutionary Transitions and the Path Towards Mitochondrial Loss.</title>
        <authorList>
            <person name="Novak L.V.F."/>
            <person name="Treitli S.C."/>
            <person name="Pyrih J."/>
            <person name="Halakuc P."/>
            <person name="Pipaliya S.V."/>
            <person name="Vacek V."/>
            <person name="Brzon O."/>
            <person name="Soukal P."/>
            <person name="Eme L."/>
            <person name="Dacks J.B."/>
            <person name="Karnkowska A."/>
            <person name="Elias M."/>
            <person name="Hampl V."/>
        </authorList>
    </citation>
    <scope>NUCLEOTIDE SEQUENCE</scope>
    <source>
        <strain evidence="3">RCP-MX</strain>
    </source>
</reference>
<dbReference type="InterPro" id="IPR008271">
    <property type="entry name" value="Ser/Thr_kinase_AS"/>
</dbReference>
<evidence type="ECO:0000313" key="3">
    <source>
        <dbReference type="EMBL" id="KAJ4458392.1"/>
    </source>
</evidence>
<gene>
    <name evidence="3" type="ORF">PAPYR_5949</name>
</gene>
<dbReference type="PROSITE" id="PS50011">
    <property type="entry name" value="PROTEIN_KINASE_DOM"/>
    <property type="match status" value="1"/>
</dbReference>
<keyword evidence="4" id="KW-1185">Reference proteome</keyword>
<dbReference type="InterPro" id="IPR027417">
    <property type="entry name" value="P-loop_NTPase"/>
</dbReference>
<dbReference type="PANTHER" id="PTHR44329">
    <property type="entry name" value="SERINE/THREONINE-PROTEIN KINASE TNNI3K-RELATED"/>
    <property type="match status" value="1"/>
</dbReference>
<protein>
    <recommendedName>
        <fullName evidence="2">Protein kinase domain-containing protein</fullName>
    </recommendedName>
</protein>
<feature type="domain" description="Protein kinase" evidence="2">
    <location>
        <begin position="163"/>
        <end position="430"/>
    </location>
</feature>
<dbReference type="Gene3D" id="1.10.510.10">
    <property type="entry name" value="Transferase(Phosphotransferase) domain 1"/>
    <property type="match status" value="1"/>
</dbReference>